<sequence>MPFVPPTTSPRLLPSSTGPIPARLSSPAAAGLCSTAAAVSTSANAVPRTASSEEGPWMSRCLPCDPLLLLPLRRDLRVLL</sequence>
<feature type="compositionally biased region" description="Low complexity" evidence="1">
    <location>
        <begin position="9"/>
        <end position="19"/>
    </location>
</feature>
<dbReference type="VEuPathDB" id="FungiDB:AFUB_030830"/>
<protein>
    <submittedName>
        <fullName evidence="2">Uncharacterized protein</fullName>
    </submittedName>
</protein>
<organism evidence="2 3">
    <name type="scientific">Aspergillus fumigatus (strain CBS 144.89 / FGSC A1163 / CEA10)</name>
    <name type="common">Neosartorya fumigata</name>
    <dbReference type="NCBI Taxonomy" id="451804"/>
    <lineage>
        <taxon>Eukaryota</taxon>
        <taxon>Fungi</taxon>
        <taxon>Dikarya</taxon>
        <taxon>Ascomycota</taxon>
        <taxon>Pezizomycotina</taxon>
        <taxon>Eurotiomycetes</taxon>
        <taxon>Eurotiomycetidae</taxon>
        <taxon>Eurotiales</taxon>
        <taxon>Aspergillaceae</taxon>
        <taxon>Aspergillus</taxon>
        <taxon>Aspergillus subgen. Fumigati</taxon>
    </lineage>
</organism>
<evidence type="ECO:0000313" key="3">
    <source>
        <dbReference type="Proteomes" id="UP000001699"/>
    </source>
</evidence>
<evidence type="ECO:0000313" key="2">
    <source>
        <dbReference type="EMBL" id="EDP55022.1"/>
    </source>
</evidence>
<dbReference type="Proteomes" id="UP000001699">
    <property type="component" value="Unassembled WGS sequence"/>
</dbReference>
<name>B0XUG7_ASPFC</name>
<dbReference type="EMBL" id="DS499595">
    <property type="protein sequence ID" value="EDP55022.1"/>
    <property type="molecule type" value="Genomic_DNA"/>
</dbReference>
<gene>
    <name evidence="2" type="ORF">AFUB_030830</name>
</gene>
<reference evidence="2 3" key="1">
    <citation type="journal article" date="2008" name="PLoS Genet.">
        <title>Genomic islands in the pathogenic filamentous fungus Aspergillus fumigatus.</title>
        <authorList>
            <person name="Fedorova N.D."/>
            <person name="Khaldi N."/>
            <person name="Joardar V.S."/>
            <person name="Maiti R."/>
            <person name="Amedeo P."/>
            <person name="Anderson M.J."/>
            <person name="Crabtree J."/>
            <person name="Silva J.C."/>
            <person name="Badger J.H."/>
            <person name="Albarraq A."/>
            <person name="Angiuoli S."/>
            <person name="Bussey H."/>
            <person name="Bowyer P."/>
            <person name="Cotty P.J."/>
            <person name="Dyer P.S."/>
            <person name="Egan A."/>
            <person name="Galens K."/>
            <person name="Fraser-Liggett C.M."/>
            <person name="Haas B.J."/>
            <person name="Inman J.M."/>
            <person name="Kent R."/>
            <person name="Lemieux S."/>
            <person name="Malavazi I."/>
            <person name="Orvis J."/>
            <person name="Roemer T."/>
            <person name="Ronning C.M."/>
            <person name="Sundaram J.P."/>
            <person name="Sutton G."/>
            <person name="Turner G."/>
            <person name="Venter J.C."/>
            <person name="White O.R."/>
            <person name="Whitty B.R."/>
            <person name="Youngman P."/>
            <person name="Wolfe K.H."/>
            <person name="Goldman G.H."/>
            <person name="Wortman J.R."/>
            <person name="Jiang B."/>
            <person name="Denning D.W."/>
            <person name="Nierman W.C."/>
        </authorList>
    </citation>
    <scope>NUCLEOTIDE SEQUENCE [LARGE SCALE GENOMIC DNA]</scope>
    <source>
        <strain evidence="3">CBS 144.89 / FGSC A1163 / CEA10</strain>
    </source>
</reference>
<keyword evidence="3" id="KW-1185">Reference proteome</keyword>
<dbReference type="HOGENOM" id="CLU_2589266_0_0_1"/>
<proteinExistence type="predicted"/>
<dbReference type="AlphaFoldDB" id="B0XUG7"/>
<feature type="region of interest" description="Disordered" evidence="1">
    <location>
        <begin position="1"/>
        <end position="20"/>
    </location>
</feature>
<evidence type="ECO:0000256" key="1">
    <source>
        <dbReference type="SAM" id="MobiDB-lite"/>
    </source>
</evidence>
<accession>B0XUG7</accession>